<dbReference type="EC" id="3.5.4.26" evidence="12"/>
<dbReference type="Pfam" id="PF00383">
    <property type="entry name" value="dCMP_cyt_deam_1"/>
    <property type="match status" value="1"/>
</dbReference>
<name>A0A4R3NZI4_9HYPH</name>
<dbReference type="Pfam" id="PF01872">
    <property type="entry name" value="RibD_C"/>
    <property type="match status" value="1"/>
</dbReference>
<accession>A0A4R3NZI4</accession>
<evidence type="ECO:0000256" key="13">
    <source>
        <dbReference type="PIRSR" id="PIRSR006769-1"/>
    </source>
</evidence>
<keyword evidence="8 12" id="KW-0862">Zinc</keyword>
<feature type="active site" description="Proton donor" evidence="13">
    <location>
        <position position="69"/>
    </location>
</feature>
<dbReference type="NCBIfam" id="TIGR00326">
    <property type="entry name" value="eubact_ribD"/>
    <property type="match status" value="1"/>
</dbReference>
<organism evidence="17 18">
    <name type="scientific">Martelella mediterranea</name>
    <dbReference type="NCBI Taxonomy" id="293089"/>
    <lineage>
        <taxon>Bacteria</taxon>
        <taxon>Pseudomonadati</taxon>
        <taxon>Pseudomonadota</taxon>
        <taxon>Alphaproteobacteria</taxon>
        <taxon>Hyphomicrobiales</taxon>
        <taxon>Aurantimonadaceae</taxon>
        <taxon>Martelella</taxon>
    </lineage>
</organism>
<evidence type="ECO:0000256" key="4">
    <source>
        <dbReference type="ARBA" id="ARBA00005259"/>
    </source>
</evidence>
<evidence type="ECO:0000256" key="3">
    <source>
        <dbReference type="ARBA" id="ARBA00004910"/>
    </source>
</evidence>
<evidence type="ECO:0000256" key="12">
    <source>
        <dbReference type="PIRNR" id="PIRNR006769"/>
    </source>
</evidence>
<keyword evidence="18" id="KW-1185">Reference proteome</keyword>
<dbReference type="InterPro" id="IPR024072">
    <property type="entry name" value="DHFR-like_dom_sf"/>
</dbReference>
<feature type="binding site" evidence="14">
    <location>
        <position position="212"/>
    </location>
    <ligand>
        <name>substrate</name>
    </ligand>
</feature>
<dbReference type="GO" id="GO:0009231">
    <property type="term" value="P:riboflavin biosynthetic process"/>
    <property type="evidence" value="ECO:0007669"/>
    <property type="project" value="UniProtKB-UniPathway"/>
</dbReference>
<comment type="caution">
    <text evidence="17">The sequence shown here is derived from an EMBL/GenBank/DDBJ whole genome shotgun (WGS) entry which is preliminary data.</text>
</comment>
<dbReference type="OrthoDB" id="9800865at2"/>
<dbReference type="InterPro" id="IPR016193">
    <property type="entry name" value="Cytidine_deaminase-like"/>
</dbReference>
<evidence type="ECO:0000256" key="11">
    <source>
        <dbReference type="ARBA" id="ARBA00023268"/>
    </source>
</evidence>
<feature type="binding site" evidence="15">
    <location>
        <position position="95"/>
    </location>
    <ligand>
        <name>Zn(2+)</name>
        <dbReference type="ChEBI" id="CHEBI:29105"/>
        <note>catalytic</note>
    </ligand>
</feature>
<dbReference type="InterPro" id="IPR016192">
    <property type="entry name" value="APOBEC/CMP_deaminase_Zn-bd"/>
</dbReference>
<feature type="binding site" evidence="14">
    <location>
        <position position="224"/>
    </location>
    <ligand>
        <name>NADP(+)</name>
        <dbReference type="ChEBI" id="CHEBI:58349"/>
    </ligand>
</feature>
<sequence length="351" mass="36825">MGIVKPLSISGKRLSDEAIVSAFEQVLGEAGRFAGATSPNPPVGCALLDSAGNILAMAAHERAGHAHAEAAAIALARQRGLTSRIHTVVVTLEPCNHHGRTPPCTEAILTTPAEFLVIGCADPNPHVAGGGAVRLGEAGLDVTYLEAMIGEPAGAAALACRRLIAPFAKKAATGLPWITLKQALDECGSMIPPSGEKTFTSAASLKLAHRLRRRADAILTGSGTVLADNPSFTVRHVSDFTEKKRSLAILDRRGRVADSYLSEARARGFEPFVAQSFSDALRQIGAAGAQEVLVEAGPLLTEHILQSGLWDAHVVITKSAAANDGDAVAVRYRDEAFDLLKNTAWPLGDEE</sequence>
<dbReference type="PANTHER" id="PTHR38011:SF7">
    <property type="entry name" value="2,5-DIAMINO-6-RIBOSYLAMINO-4(3H)-PYRIMIDINONE 5'-PHOSPHATE REDUCTASE"/>
    <property type="match status" value="1"/>
</dbReference>
<dbReference type="InterPro" id="IPR050765">
    <property type="entry name" value="Riboflavin_Biosynth_HTPR"/>
</dbReference>
<dbReference type="Gene3D" id="3.40.140.10">
    <property type="entry name" value="Cytidine Deaminase, domain 2"/>
    <property type="match status" value="1"/>
</dbReference>
<evidence type="ECO:0000256" key="9">
    <source>
        <dbReference type="ARBA" id="ARBA00022857"/>
    </source>
</evidence>
<comment type="function">
    <text evidence="1 12">Converts 2,5-diamino-6-(ribosylamino)-4(3h)-pyrimidinone 5'-phosphate into 5-amino-6-(ribosylamino)-2,4(1h,3h)-pyrimidinedione 5'-phosphate.</text>
</comment>
<comment type="catalytic activity">
    <reaction evidence="12">
        <text>2,5-diamino-6-hydroxy-4-(5-phosphoribosylamino)-pyrimidine + H2O + H(+) = 5-amino-6-(5-phospho-D-ribosylamino)uracil + NH4(+)</text>
        <dbReference type="Rhea" id="RHEA:21868"/>
        <dbReference type="ChEBI" id="CHEBI:15377"/>
        <dbReference type="ChEBI" id="CHEBI:15378"/>
        <dbReference type="ChEBI" id="CHEBI:28938"/>
        <dbReference type="ChEBI" id="CHEBI:58453"/>
        <dbReference type="ChEBI" id="CHEBI:58614"/>
        <dbReference type="EC" id="3.5.4.26"/>
    </reaction>
</comment>
<evidence type="ECO:0000256" key="15">
    <source>
        <dbReference type="PIRSR" id="PIRSR006769-3"/>
    </source>
</evidence>
<comment type="similarity">
    <text evidence="4 12">In the N-terminal section; belongs to the cytidine and deoxycytidylate deaminase family.</text>
</comment>
<dbReference type="GO" id="GO:0008703">
    <property type="term" value="F:5-amino-6-(5-phosphoribosylamino)uracil reductase activity"/>
    <property type="evidence" value="ECO:0007669"/>
    <property type="project" value="UniProtKB-EC"/>
</dbReference>
<keyword evidence="7 12" id="KW-0479">Metal-binding</keyword>
<protein>
    <recommendedName>
        <fullName evidence="12">Riboflavin biosynthesis protein RibD</fullName>
    </recommendedName>
    <domain>
        <recommendedName>
            <fullName evidence="12">Diaminohydroxyphosphoribosylaminopyrimidine deaminase</fullName>
            <shortName evidence="12">DRAP deaminase</shortName>
            <ecNumber evidence="12">3.5.4.26</ecNumber>
        </recommendedName>
        <alternativeName>
            <fullName evidence="12">Riboflavin-specific deaminase</fullName>
        </alternativeName>
    </domain>
    <domain>
        <recommendedName>
            <fullName evidence="12">5-amino-6-(5-phosphoribosylamino)uracil reductase</fullName>
            <ecNumber evidence="12">1.1.1.193</ecNumber>
        </recommendedName>
        <alternativeName>
            <fullName evidence="12">HTP reductase</fullName>
        </alternativeName>
    </domain>
</protein>
<reference evidence="17 18" key="1">
    <citation type="submission" date="2019-03" db="EMBL/GenBank/DDBJ databases">
        <title>Freshwater and sediment microbial communities from various areas in North America, analyzing microbe dynamics in response to fracking.</title>
        <authorList>
            <person name="Lamendella R."/>
        </authorList>
    </citation>
    <scope>NUCLEOTIDE SEQUENCE [LARGE SCALE GENOMIC DNA]</scope>
    <source>
        <strain evidence="17 18">175.2</strain>
    </source>
</reference>
<dbReference type="SUPFAM" id="SSF53927">
    <property type="entry name" value="Cytidine deaminase-like"/>
    <property type="match status" value="1"/>
</dbReference>
<dbReference type="EMBL" id="SMAR01000007">
    <property type="protein sequence ID" value="TCT41059.1"/>
    <property type="molecule type" value="Genomic_DNA"/>
</dbReference>
<dbReference type="AlphaFoldDB" id="A0A4R3NZI4"/>
<dbReference type="SUPFAM" id="SSF53597">
    <property type="entry name" value="Dihydrofolate reductase-like"/>
    <property type="match status" value="1"/>
</dbReference>
<evidence type="ECO:0000259" key="16">
    <source>
        <dbReference type="PROSITE" id="PS51747"/>
    </source>
</evidence>
<comment type="pathway">
    <text evidence="3 12">Cofactor biosynthesis; riboflavin biosynthesis; 5-amino-6-(D-ribitylamino)uracil from GTP: step 3/4.</text>
</comment>
<dbReference type="InterPro" id="IPR004794">
    <property type="entry name" value="Eubact_RibD"/>
</dbReference>
<evidence type="ECO:0000256" key="1">
    <source>
        <dbReference type="ARBA" id="ARBA00002151"/>
    </source>
</evidence>
<dbReference type="EC" id="1.1.1.193" evidence="12"/>
<evidence type="ECO:0000256" key="7">
    <source>
        <dbReference type="ARBA" id="ARBA00022723"/>
    </source>
</evidence>
<dbReference type="Gene3D" id="3.40.430.10">
    <property type="entry name" value="Dihydrofolate Reductase, subunit A"/>
    <property type="match status" value="1"/>
</dbReference>
<feature type="binding site" evidence="15">
    <location>
        <position position="104"/>
    </location>
    <ligand>
        <name>Zn(2+)</name>
        <dbReference type="ChEBI" id="CHEBI:29105"/>
        <note>catalytic</note>
    </ligand>
</feature>
<dbReference type="RefSeq" id="WP_132309742.1">
    <property type="nucleotide sequence ID" value="NZ_SMAR01000007.1"/>
</dbReference>
<keyword evidence="6 12" id="KW-0686">Riboflavin biosynthesis</keyword>
<proteinExistence type="inferred from homology"/>
<keyword evidence="11" id="KW-0511">Multifunctional enzyme</keyword>
<comment type="catalytic activity">
    <reaction evidence="12">
        <text>5-amino-6-(5-phospho-D-ribitylamino)uracil + NADP(+) = 5-amino-6-(5-phospho-D-ribosylamino)uracil + NADPH + H(+)</text>
        <dbReference type="Rhea" id="RHEA:17845"/>
        <dbReference type="ChEBI" id="CHEBI:15378"/>
        <dbReference type="ChEBI" id="CHEBI:57783"/>
        <dbReference type="ChEBI" id="CHEBI:58349"/>
        <dbReference type="ChEBI" id="CHEBI:58421"/>
        <dbReference type="ChEBI" id="CHEBI:58453"/>
        <dbReference type="EC" id="1.1.1.193"/>
    </reaction>
</comment>
<evidence type="ECO:0000256" key="14">
    <source>
        <dbReference type="PIRSR" id="PIRSR006769-2"/>
    </source>
</evidence>
<feature type="binding site" evidence="14">
    <location>
        <position position="228"/>
    </location>
    <ligand>
        <name>NADP(+)</name>
        <dbReference type="ChEBI" id="CHEBI:58349"/>
    </ligand>
</feature>
<dbReference type="PROSITE" id="PS51747">
    <property type="entry name" value="CYT_DCMP_DEAMINASES_2"/>
    <property type="match status" value="1"/>
</dbReference>
<evidence type="ECO:0000256" key="8">
    <source>
        <dbReference type="ARBA" id="ARBA00022833"/>
    </source>
</evidence>
<dbReference type="Proteomes" id="UP000295097">
    <property type="component" value="Unassembled WGS sequence"/>
</dbReference>
<evidence type="ECO:0000256" key="6">
    <source>
        <dbReference type="ARBA" id="ARBA00022619"/>
    </source>
</evidence>
<evidence type="ECO:0000256" key="5">
    <source>
        <dbReference type="ARBA" id="ARBA00007417"/>
    </source>
</evidence>
<dbReference type="InterPro" id="IPR002125">
    <property type="entry name" value="CMP_dCMP_dom"/>
</dbReference>
<comment type="similarity">
    <text evidence="5 12">In the C-terminal section; belongs to the HTP reductase family.</text>
</comment>
<feature type="binding site" evidence="14">
    <location>
        <position position="183"/>
    </location>
    <ligand>
        <name>substrate</name>
    </ligand>
</feature>
<gene>
    <name evidence="17" type="ORF">EDC90_100733</name>
</gene>
<dbReference type="PROSITE" id="PS00903">
    <property type="entry name" value="CYT_DCMP_DEAMINASES_1"/>
    <property type="match status" value="1"/>
</dbReference>
<keyword evidence="9 12" id="KW-0521">NADP</keyword>
<dbReference type="GO" id="GO:0008270">
    <property type="term" value="F:zinc ion binding"/>
    <property type="evidence" value="ECO:0007669"/>
    <property type="project" value="InterPro"/>
</dbReference>
<evidence type="ECO:0000313" key="17">
    <source>
        <dbReference type="EMBL" id="TCT41059.1"/>
    </source>
</evidence>
<feature type="binding site" evidence="14">
    <location>
        <position position="235"/>
    </location>
    <ligand>
        <name>substrate</name>
    </ligand>
</feature>
<dbReference type="UniPathway" id="UPA00275">
    <property type="reaction ID" value="UER00401"/>
</dbReference>
<dbReference type="PANTHER" id="PTHR38011">
    <property type="entry name" value="DIHYDROFOLATE REDUCTASE FAMILY PROTEIN (AFU_ORTHOLOGUE AFUA_8G06820)"/>
    <property type="match status" value="1"/>
</dbReference>
<evidence type="ECO:0000313" key="18">
    <source>
        <dbReference type="Proteomes" id="UP000295097"/>
    </source>
</evidence>
<dbReference type="GO" id="GO:0008835">
    <property type="term" value="F:diaminohydroxyphosphoribosylaminopyrimidine deaminase activity"/>
    <property type="evidence" value="ECO:0007669"/>
    <property type="project" value="UniProtKB-EC"/>
</dbReference>
<dbReference type="PIRSF" id="PIRSF006769">
    <property type="entry name" value="RibD"/>
    <property type="match status" value="1"/>
</dbReference>
<evidence type="ECO:0000256" key="2">
    <source>
        <dbReference type="ARBA" id="ARBA00004882"/>
    </source>
</evidence>
<evidence type="ECO:0000256" key="10">
    <source>
        <dbReference type="ARBA" id="ARBA00023002"/>
    </source>
</evidence>
<keyword evidence="10 12" id="KW-0560">Oxidoreductase</keyword>
<feature type="binding site" evidence="14">
    <location>
        <position position="295"/>
    </location>
    <ligand>
        <name>substrate</name>
    </ligand>
</feature>
<feature type="domain" description="CMP/dCMP-type deaminase" evidence="16">
    <location>
        <begin position="18"/>
        <end position="143"/>
    </location>
</feature>
<comment type="pathway">
    <text evidence="2 12">Cofactor biosynthesis; riboflavin biosynthesis; 5-amino-6-(D-ribitylamino)uracil from GTP: step 2/4.</text>
</comment>
<comment type="cofactor">
    <cofactor evidence="12 15">
        <name>Zn(2+)</name>
        <dbReference type="ChEBI" id="CHEBI:29105"/>
    </cofactor>
    <text evidence="12 15">Binds 1 zinc ion.</text>
</comment>
<dbReference type="InterPro" id="IPR002734">
    <property type="entry name" value="RibDG_C"/>
</dbReference>
<feature type="binding site" evidence="15">
    <location>
        <position position="67"/>
    </location>
    <ligand>
        <name>Zn(2+)</name>
        <dbReference type="ChEBI" id="CHEBI:29105"/>
        <note>catalytic</note>
    </ligand>
</feature>
<keyword evidence="12" id="KW-0378">Hydrolase</keyword>